<evidence type="ECO:0000313" key="1">
    <source>
        <dbReference type="EMBL" id="KKN26045.1"/>
    </source>
</evidence>
<sequence length="87" mass="9633">MTQVDFDNLRAEPYELGAIVTVSLYNGEEMTGQIVCASPMLPARDRDGFYFVEHRNATYAGHTMVARAHESQLTPVAGNGGTDEQRR</sequence>
<dbReference type="AlphaFoldDB" id="A0A0F9P2J6"/>
<protein>
    <submittedName>
        <fullName evidence="1">Uncharacterized protein</fullName>
    </submittedName>
</protein>
<gene>
    <name evidence="1" type="ORF">LCGC14_0878510</name>
</gene>
<accession>A0A0F9P2J6</accession>
<comment type="caution">
    <text evidence="1">The sequence shown here is derived from an EMBL/GenBank/DDBJ whole genome shotgun (WGS) entry which is preliminary data.</text>
</comment>
<name>A0A0F9P2J6_9ZZZZ</name>
<organism evidence="1">
    <name type="scientific">marine sediment metagenome</name>
    <dbReference type="NCBI Taxonomy" id="412755"/>
    <lineage>
        <taxon>unclassified sequences</taxon>
        <taxon>metagenomes</taxon>
        <taxon>ecological metagenomes</taxon>
    </lineage>
</organism>
<proteinExistence type="predicted"/>
<reference evidence="1" key="1">
    <citation type="journal article" date="2015" name="Nature">
        <title>Complex archaea that bridge the gap between prokaryotes and eukaryotes.</title>
        <authorList>
            <person name="Spang A."/>
            <person name="Saw J.H."/>
            <person name="Jorgensen S.L."/>
            <person name="Zaremba-Niedzwiedzka K."/>
            <person name="Martijn J."/>
            <person name="Lind A.E."/>
            <person name="van Eijk R."/>
            <person name="Schleper C."/>
            <person name="Guy L."/>
            <person name="Ettema T.J."/>
        </authorList>
    </citation>
    <scope>NUCLEOTIDE SEQUENCE</scope>
</reference>
<dbReference type="EMBL" id="LAZR01002750">
    <property type="protein sequence ID" value="KKN26045.1"/>
    <property type="molecule type" value="Genomic_DNA"/>
</dbReference>